<feature type="disulfide bond" evidence="9">
    <location>
        <begin position="90"/>
        <end position="105"/>
    </location>
</feature>
<dbReference type="PANTHER" id="PTHR22722">
    <property type="entry name" value="LOW-DENSITY LIPOPROTEIN RECEPTOR-RELATED PROTEIN 2-RELATED"/>
    <property type="match status" value="1"/>
</dbReference>
<feature type="disulfide bond" evidence="9">
    <location>
        <begin position="47"/>
        <end position="62"/>
    </location>
</feature>
<evidence type="ECO:0000256" key="9">
    <source>
        <dbReference type="PROSITE-ProRule" id="PRU00124"/>
    </source>
</evidence>
<dbReference type="InterPro" id="IPR036055">
    <property type="entry name" value="LDL_receptor-like_sf"/>
</dbReference>
<evidence type="ECO:0000256" key="10">
    <source>
        <dbReference type="SAM" id="SignalP"/>
    </source>
</evidence>
<sequence>MMSRTVRLEVVLISFLACAFLHYAEGACSSAGFKCMNGKCLSASQFCNKNNDCGDSSDEKYCDVDPATSCPLGWYRCPVMRRCIPSYWMCDGYDDCNGTSEELNCGETFCLYICS</sequence>
<keyword evidence="4" id="KW-1133">Transmembrane helix</keyword>
<evidence type="ECO:0000313" key="12">
    <source>
        <dbReference type="Proteomes" id="UP000499080"/>
    </source>
</evidence>
<evidence type="ECO:0008006" key="13">
    <source>
        <dbReference type="Google" id="ProtNLM"/>
    </source>
</evidence>
<name>A0A4Y2PQA0_ARAVE</name>
<comment type="caution">
    <text evidence="11">The sequence shown here is derived from an EMBL/GenBank/DDBJ whole genome shotgun (WGS) entry which is preliminary data.</text>
</comment>
<keyword evidence="8" id="KW-0325">Glycoprotein</keyword>
<keyword evidence="3" id="KW-0677">Repeat</keyword>
<dbReference type="CDD" id="cd00112">
    <property type="entry name" value="LDLa"/>
    <property type="match status" value="2"/>
</dbReference>
<protein>
    <recommendedName>
        <fullName evidence="13">Low-density lipoprotein receptor-related protein 2</fullName>
    </recommendedName>
</protein>
<dbReference type="AlphaFoldDB" id="A0A4Y2PQA0"/>
<evidence type="ECO:0000256" key="5">
    <source>
        <dbReference type="ARBA" id="ARBA00023136"/>
    </source>
</evidence>
<dbReference type="Proteomes" id="UP000499080">
    <property type="component" value="Unassembled WGS sequence"/>
</dbReference>
<keyword evidence="7" id="KW-0675">Receptor</keyword>
<feature type="disulfide bond" evidence="9">
    <location>
        <begin position="28"/>
        <end position="40"/>
    </location>
</feature>
<comment type="caution">
    <text evidence="9">Lacks conserved residue(s) required for the propagation of feature annotation.</text>
</comment>
<accession>A0A4Y2PQA0</accession>
<feature type="chain" id="PRO_5021217980" description="Low-density lipoprotein receptor-related protein 2" evidence="10">
    <location>
        <begin position="27"/>
        <end position="115"/>
    </location>
</feature>
<evidence type="ECO:0000256" key="8">
    <source>
        <dbReference type="ARBA" id="ARBA00023180"/>
    </source>
</evidence>
<feature type="signal peptide" evidence="10">
    <location>
        <begin position="1"/>
        <end position="26"/>
    </location>
</feature>
<evidence type="ECO:0000256" key="1">
    <source>
        <dbReference type="ARBA" id="ARBA00004167"/>
    </source>
</evidence>
<dbReference type="Gene3D" id="4.10.400.10">
    <property type="entry name" value="Low-density Lipoprotein Receptor"/>
    <property type="match status" value="2"/>
</dbReference>
<dbReference type="InterPro" id="IPR023415">
    <property type="entry name" value="LDLR_class-A_CS"/>
</dbReference>
<dbReference type="InterPro" id="IPR002172">
    <property type="entry name" value="LDrepeatLR_classA_rpt"/>
</dbReference>
<dbReference type="GO" id="GO:0005886">
    <property type="term" value="C:plasma membrane"/>
    <property type="evidence" value="ECO:0007669"/>
    <property type="project" value="TreeGrafter"/>
</dbReference>
<dbReference type="PROSITE" id="PS01209">
    <property type="entry name" value="LDLRA_1"/>
    <property type="match status" value="2"/>
</dbReference>
<dbReference type="SMART" id="SM00192">
    <property type="entry name" value="LDLa"/>
    <property type="match status" value="2"/>
</dbReference>
<dbReference type="OrthoDB" id="10037824at2759"/>
<comment type="subcellular location">
    <subcellularLocation>
        <location evidence="1">Membrane</location>
        <topology evidence="1">Single-pass membrane protein</topology>
    </subcellularLocation>
</comment>
<dbReference type="EMBL" id="BGPR01012017">
    <property type="protein sequence ID" value="GBN54098.1"/>
    <property type="molecule type" value="Genomic_DNA"/>
</dbReference>
<dbReference type="Pfam" id="PF00057">
    <property type="entry name" value="Ldl_recept_a"/>
    <property type="match status" value="2"/>
</dbReference>
<dbReference type="PROSITE" id="PS50068">
    <property type="entry name" value="LDLRA_2"/>
    <property type="match status" value="2"/>
</dbReference>
<evidence type="ECO:0000256" key="3">
    <source>
        <dbReference type="ARBA" id="ARBA00022737"/>
    </source>
</evidence>
<keyword evidence="6 9" id="KW-1015">Disulfide bond</keyword>
<reference evidence="11 12" key="1">
    <citation type="journal article" date="2019" name="Sci. Rep.">
        <title>Orb-weaving spider Araneus ventricosus genome elucidates the spidroin gene catalogue.</title>
        <authorList>
            <person name="Kono N."/>
            <person name="Nakamura H."/>
            <person name="Ohtoshi R."/>
            <person name="Moran D.A.P."/>
            <person name="Shinohara A."/>
            <person name="Yoshida Y."/>
            <person name="Fujiwara M."/>
            <person name="Mori M."/>
            <person name="Tomita M."/>
            <person name="Arakawa K."/>
        </authorList>
    </citation>
    <scope>NUCLEOTIDE SEQUENCE [LARGE SCALE GENOMIC DNA]</scope>
</reference>
<evidence type="ECO:0000313" key="11">
    <source>
        <dbReference type="EMBL" id="GBN54098.1"/>
    </source>
</evidence>
<dbReference type="InterPro" id="IPR051221">
    <property type="entry name" value="LDLR-related"/>
</dbReference>
<keyword evidence="10" id="KW-0732">Signal</keyword>
<gene>
    <name evidence="11" type="ORF">AVEN_69429_1</name>
</gene>
<dbReference type="PRINTS" id="PR00261">
    <property type="entry name" value="LDLRECEPTOR"/>
</dbReference>
<evidence type="ECO:0000256" key="4">
    <source>
        <dbReference type="ARBA" id="ARBA00022989"/>
    </source>
</evidence>
<keyword evidence="12" id="KW-1185">Reference proteome</keyword>
<organism evidence="11 12">
    <name type="scientific">Araneus ventricosus</name>
    <name type="common">Orbweaver spider</name>
    <name type="synonym">Epeira ventricosa</name>
    <dbReference type="NCBI Taxonomy" id="182803"/>
    <lineage>
        <taxon>Eukaryota</taxon>
        <taxon>Metazoa</taxon>
        <taxon>Ecdysozoa</taxon>
        <taxon>Arthropoda</taxon>
        <taxon>Chelicerata</taxon>
        <taxon>Arachnida</taxon>
        <taxon>Araneae</taxon>
        <taxon>Araneomorphae</taxon>
        <taxon>Entelegynae</taxon>
        <taxon>Araneoidea</taxon>
        <taxon>Araneidae</taxon>
        <taxon>Araneus</taxon>
    </lineage>
</organism>
<feature type="disulfide bond" evidence="9">
    <location>
        <begin position="35"/>
        <end position="53"/>
    </location>
</feature>
<evidence type="ECO:0000256" key="2">
    <source>
        <dbReference type="ARBA" id="ARBA00022692"/>
    </source>
</evidence>
<dbReference type="GO" id="GO:0043235">
    <property type="term" value="C:receptor complex"/>
    <property type="evidence" value="ECO:0007669"/>
    <property type="project" value="TreeGrafter"/>
</dbReference>
<evidence type="ECO:0000256" key="7">
    <source>
        <dbReference type="ARBA" id="ARBA00023170"/>
    </source>
</evidence>
<proteinExistence type="predicted"/>
<keyword evidence="5" id="KW-0472">Membrane</keyword>
<keyword evidence="2" id="KW-0812">Transmembrane</keyword>
<dbReference type="SUPFAM" id="SSF57424">
    <property type="entry name" value="LDL receptor-like module"/>
    <property type="match status" value="2"/>
</dbReference>
<evidence type="ECO:0000256" key="6">
    <source>
        <dbReference type="ARBA" id="ARBA00023157"/>
    </source>
</evidence>